<comment type="subunit">
    <text evidence="4">The complex is composed of two ATP-binding proteins (PstB), two transmembrane proteins (PstC and PstA) and a solute-binding protein (PstS).</text>
</comment>
<evidence type="ECO:0000259" key="10">
    <source>
        <dbReference type="Pfam" id="PF12849"/>
    </source>
</evidence>
<sequence>MKKKLVILITAASLLLSACNDGKVKVDPAESTKPSSAQTEVTPVKVEKPKFTKDTYPKLDGSTATIPLSEAAASDILGISKEDSQKFIKHNTTHNAYVNLINKKVDIIFVTEPSEEELKLAKDAKVELEVIPVVNEGFVFLVNTKNPINSLTIKQIQDIYQGKIKNWKEVGGTDSEIIPYQREANSGSQTGMEKTVMKGLKMVDAPKTIVTGMEGLIESIAKYDNSERALGYSYFYYAKTMYNKDTIKFIGVDGIVPDNSTISSGKYPFTTSYYAVLRKSEPKDSSSRKLLDWMLSEDGQKLAEKTGYVPLKVR</sequence>
<evidence type="ECO:0000313" key="11">
    <source>
        <dbReference type="EMBL" id="MBL4936945.1"/>
    </source>
</evidence>
<dbReference type="PANTHER" id="PTHR30570">
    <property type="entry name" value="PERIPLASMIC PHOSPHATE BINDING COMPONENT OF PHOSPHATE ABC TRANSPORTER"/>
    <property type="match status" value="1"/>
</dbReference>
<keyword evidence="5" id="KW-0813">Transport</keyword>
<dbReference type="InterPro" id="IPR050811">
    <property type="entry name" value="Phosphate_ABC_transporter"/>
</dbReference>
<proteinExistence type="inferred from homology"/>
<evidence type="ECO:0000256" key="5">
    <source>
        <dbReference type="ARBA" id="ARBA00022592"/>
    </source>
</evidence>
<feature type="signal peptide" evidence="9">
    <location>
        <begin position="1"/>
        <end position="18"/>
    </location>
</feature>
<feature type="domain" description="PBP" evidence="10">
    <location>
        <begin position="88"/>
        <end position="297"/>
    </location>
</feature>
<comment type="similarity">
    <text evidence="3">Belongs to the PstS family.</text>
</comment>
<reference evidence="11 12" key="1">
    <citation type="submission" date="2021-01" db="EMBL/GenBank/DDBJ databases">
        <title>Genome public.</title>
        <authorList>
            <person name="Liu C."/>
            <person name="Sun Q."/>
        </authorList>
    </citation>
    <scope>NUCLEOTIDE SEQUENCE [LARGE SCALE GENOMIC DNA]</scope>
    <source>
        <strain evidence="11 12">YIM B02515</strain>
    </source>
</reference>
<dbReference type="SUPFAM" id="SSF53850">
    <property type="entry name" value="Periplasmic binding protein-like II"/>
    <property type="match status" value="1"/>
</dbReference>
<feature type="chain" id="PRO_5045087559" evidence="9">
    <location>
        <begin position="19"/>
        <end position="314"/>
    </location>
</feature>
<protein>
    <submittedName>
        <fullName evidence="11">Substrate-binding domain-containing protein</fullName>
    </submittedName>
</protein>
<evidence type="ECO:0000256" key="8">
    <source>
        <dbReference type="ARBA" id="ARBA00023288"/>
    </source>
</evidence>
<dbReference type="Pfam" id="PF12849">
    <property type="entry name" value="PBP_like_2"/>
    <property type="match status" value="1"/>
</dbReference>
<evidence type="ECO:0000256" key="6">
    <source>
        <dbReference type="ARBA" id="ARBA00022729"/>
    </source>
</evidence>
<dbReference type="InterPro" id="IPR024370">
    <property type="entry name" value="PBP_domain"/>
</dbReference>
<evidence type="ECO:0000256" key="7">
    <source>
        <dbReference type="ARBA" id="ARBA00023139"/>
    </source>
</evidence>
<keyword evidence="8" id="KW-0449">Lipoprotein</keyword>
<comment type="function">
    <text evidence="1">Part of the ABC transporter complex PstSACB involved in phosphate import.</text>
</comment>
<keyword evidence="6 9" id="KW-0732">Signal</keyword>
<evidence type="ECO:0000256" key="2">
    <source>
        <dbReference type="ARBA" id="ARBA00004193"/>
    </source>
</evidence>
<keyword evidence="12" id="KW-1185">Reference proteome</keyword>
<dbReference type="EMBL" id="JAESWC010000009">
    <property type="protein sequence ID" value="MBL4936945.1"/>
    <property type="molecule type" value="Genomic_DNA"/>
</dbReference>
<accession>A0ABS1TC69</accession>
<evidence type="ECO:0000256" key="9">
    <source>
        <dbReference type="SAM" id="SignalP"/>
    </source>
</evidence>
<gene>
    <name evidence="11" type="ORF">JK636_14420</name>
</gene>
<keyword evidence="7" id="KW-0564">Palmitate</keyword>
<dbReference type="Proteomes" id="UP000632377">
    <property type="component" value="Unassembled WGS sequence"/>
</dbReference>
<evidence type="ECO:0000313" key="12">
    <source>
        <dbReference type="Proteomes" id="UP000632377"/>
    </source>
</evidence>
<dbReference type="RefSeq" id="WP_202749702.1">
    <property type="nucleotide sequence ID" value="NZ_JAESWC010000009.1"/>
</dbReference>
<comment type="caution">
    <text evidence="11">The sequence shown here is derived from an EMBL/GenBank/DDBJ whole genome shotgun (WGS) entry which is preliminary data.</text>
</comment>
<comment type="subcellular location">
    <subcellularLocation>
        <location evidence="2">Cell membrane</location>
        <topology evidence="2">Lipid-anchor</topology>
    </subcellularLocation>
</comment>
<evidence type="ECO:0000256" key="4">
    <source>
        <dbReference type="ARBA" id="ARBA00011529"/>
    </source>
</evidence>
<evidence type="ECO:0000256" key="3">
    <source>
        <dbReference type="ARBA" id="ARBA00008725"/>
    </source>
</evidence>
<evidence type="ECO:0000256" key="1">
    <source>
        <dbReference type="ARBA" id="ARBA00002841"/>
    </source>
</evidence>
<dbReference type="PANTHER" id="PTHR30570:SF1">
    <property type="entry name" value="PHOSPHATE-BINDING PROTEIN PSTS"/>
    <property type="match status" value="1"/>
</dbReference>
<keyword evidence="5" id="KW-0592">Phosphate transport</keyword>
<organism evidence="11 12">
    <name type="scientific">Clostridium rhizosphaerae</name>
    <dbReference type="NCBI Taxonomy" id="2803861"/>
    <lineage>
        <taxon>Bacteria</taxon>
        <taxon>Bacillati</taxon>
        <taxon>Bacillota</taxon>
        <taxon>Clostridia</taxon>
        <taxon>Eubacteriales</taxon>
        <taxon>Clostridiaceae</taxon>
        <taxon>Clostridium</taxon>
    </lineage>
</organism>
<dbReference type="PROSITE" id="PS51257">
    <property type="entry name" value="PROKAR_LIPOPROTEIN"/>
    <property type="match status" value="1"/>
</dbReference>
<name>A0ABS1TC69_9CLOT</name>
<dbReference type="Gene3D" id="3.40.190.10">
    <property type="entry name" value="Periplasmic binding protein-like II"/>
    <property type="match status" value="2"/>
</dbReference>